<evidence type="ECO:0000313" key="1">
    <source>
        <dbReference type="Ensembl" id="ENSACIP00000021212.1"/>
    </source>
</evidence>
<dbReference type="CDD" id="cd00063">
    <property type="entry name" value="FN3"/>
    <property type="match status" value="1"/>
</dbReference>
<dbReference type="InterPro" id="IPR003961">
    <property type="entry name" value="FN3_dom"/>
</dbReference>
<dbReference type="PANTHER" id="PTHR47135:SF3">
    <property type="entry name" value="FIBRONECTIN TYPE-III DOMAIN-CONTAINING PROTEIN"/>
    <property type="match status" value="1"/>
</dbReference>
<name>A0A3Q0SE25_AMPCI</name>
<dbReference type="OMA" id="MSTECRT"/>
<dbReference type="SUPFAM" id="SSF49265">
    <property type="entry name" value="Fibronectin type III"/>
    <property type="match status" value="2"/>
</dbReference>
<evidence type="ECO:0000313" key="2">
    <source>
        <dbReference type="Proteomes" id="UP000261340"/>
    </source>
</evidence>
<proteinExistence type="predicted"/>
<organism evidence="1 2">
    <name type="scientific">Amphilophus citrinellus</name>
    <name type="common">Midas cichlid</name>
    <name type="synonym">Cichlasoma citrinellum</name>
    <dbReference type="NCBI Taxonomy" id="61819"/>
    <lineage>
        <taxon>Eukaryota</taxon>
        <taxon>Metazoa</taxon>
        <taxon>Chordata</taxon>
        <taxon>Craniata</taxon>
        <taxon>Vertebrata</taxon>
        <taxon>Euteleostomi</taxon>
        <taxon>Actinopterygii</taxon>
        <taxon>Neopterygii</taxon>
        <taxon>Teleostei</taxon>
        <taxon>Neoteleostei</taxon>
        <taxon>Acanthomorphata</taxon>
        <taxon>Ovalentaria</taxon>
        <taxon>Cichlomorphae</taxon>
        <taxon>Cichliformes</taxon>
        <taxon>Cichlidae</taxon>
        <taxon>New World cichlids</taxon>
        <taxon>Cichlasomatinae</taxon>
        <taxon>Heroini</taxon>
        <taxon>Amphilophus</taxon>
    </lineage>
</organism>
<dbReference type="Ensembl" id="ENSACIT00000021761.1">
    <property type="protein sequence ID" value="ENSACIP00000021212.1"/>
    <property type="gene ID" value="ENSACIG00000016476.1"/>
</dbReference>
<dbReference type="AlphaFoldDB" id="A0A3Q0SE25"/>
<dbReference type="InterPro" id="IPR013783">
    <property type="entry name" value="Ig-like_fold"/>
</dbReference>
<accession>A0A3Q0SE25</accession>
<sequence>SYNITVLSIRDGCQSKPSAVAQTSSDCISNNAWVTWDDSMGATSYFVLARAANGHNSSCTTTSSPCQVQDLKCGTLYTFKINAINKYCSSIDNTFELETPCALTAISAMTECNSDTILVKWELTAGTPLYVVTAEGDDNSIVACNSTSTSCLLQNVRCGMYYSIIVATSSDKCSSLRSPPKKIKTPCVPGNVTAVPSCKDAGAAVTWANSLVATSYELTATGQDGHVATCNTSVNNCSLAYLHCGQMYNLSITAKGENCTSYPPCAPSDIAVDIDCRNSSAFLSW</sequence>
<keyword evidence="2" id="KW-1185">Reference proteome</keyword>
<dbReference type="GeneTree" id="ENSGT00940000157064"/>
<reference evidence="1" key="2">
    <citation type="submission" date="2025-09" db="UniProtKB">
        <authorList>
            <consortium name="Ensembl"/>
        </authorList>
    </citation>
    <scope>IDENTIFICATION</scope>
</reference>
<dbReference type="InterPro" id="IPR036116">
    <property type="entry name" value="FN3_sf"/>
</dbReference>
<reference evidence="1" key="1">
    <citation type="submission" date="2025-08" db="UniProtKB">
        <authorList>
            <consortium name="Ensembl"/>
        </authorList>
    </citation>
    <scope>IDENTIFICATION</scope>
</reference>
<dbReference type="Gene3D" id="2.60.40.10">
    <property type="entry name" value="Immunoglobulins"/>
    <property type="match status" value="1"/>
</dbReference>
<dbReference type="PANTHER" id="PTHR47135">
    <property type="entry name" value="FIBRONECTIN TYPE III DOMAIN-CONTAINING PROTEIN 7"/>
    <property type="match status" value="1"/>
</dbReference>
<dbReference type="Proteomes" id="UP000261340">
    <property type="component" value="Unplaced"/>
</dbReference>
<protein>
    <submittedName>
        <fullName evidence="1">Fibronectin type III domain containing 7b</fullName>
    </submittedName>
</protein>